<dbReference type="Gene3D" id="2.80.10.50">
    <property type="match status" value="2"/>
</dbReference>
<accession>A0AAJ6TCS3</accession>
<keyword evidence="4" id="KW-1185">Reference proteome</keyword>
<dbReference type="CDD" id="cd23340">
    <property type="entry name" value="beta-trefoil_FSCN_ACP-like"/>
    <property type="match status" value="2"/>
</dbReference>
<feature type="region of interest" description="Disordered" evidence="1">
    <location>
        <begin position="346"/>
        <end position="379"/>
    </location>
</feature>
<organism evidence="4 5">
    <name type="scientific">Populus euphratica</name>
    <name type="common">Euphrates poplar</name>
    <dbReference type="NCBI Taxonomy" id="75702"/>
    <lineage>
        <taxon>Eukaryota</taxon>
        <taxon>Viridiplantae</taxon>
        <taxon>Streptophyta</taxon>
        <taxon>Embryophyta</taxon>
        <taxon>Tracheophyta</taxon>
        <taxon>Spermatophyta</taxon>
        <taxon>Magnoliopsida</taxon>
        <taxon>eudicotyledons</taxon>
        <taxon>Gunneridae</taxon>
        <taxon>Pentapetalae</taxon>
        <taxon>rosids</taxon>
        <taxon>fabids</taxon>
        <taxon>Malpighiales</taxon>
        <taxon>Salicaceae</taxon>
        <taxon>Saliceae</taxon>
        <taxon>Populus</taxon>
    </lineage>
</organism>
<feature type="compositionally biased region" description="Polar residues" evidence="1">
    <location>
        <begin position="363"/>
        <end position="377"/>
    </location>
</feature>
<evidence type="ECO:0000313" key="5">
    <source>
        <dbReference type="RefSeq" id="XP_011008361.1"/>
    </source>
</evidence>
<evidence type="ECO:0000313" key="4">
    <source>
        <dbReference type="Proteomes" id="UP000694918"/>
    </source>
</evidence>
<feature type="domain" description="DUF569" evidence="3">
    <location>
        <begin position="398"/>
        <end position="475"/>
    </location>
</feature>
<dbReference type="RefSeq" id="XP_011008361.1">
    <property type="nucleotide sequence ID" value="XM_011010059.1"/>
</dbReference>
<dbReference type="Proteomes" id="UP000694918">
    <property type="component" value="Unplaced"/>
</dbReference>
<dbReference type="PANTHER" id="PTHR31205">
    <property type="entry name" value="ACTIN CROSS-LINKING PROTEIN (DUF569)"/>
    <property type="match status" value="1"/>
</dbReference>
<dbReference type="InterPro" id="IPR054726">
    <property type="entry name" value="Ubiq_DUF569-assoc"/>
</dbReference>
<protein>
    <submittedName>
        <fullName evidence="5">Uncharacterized protein LOC105113753</fullName>
    </submittedName>
</protein>
<evidence type="ECO:0000256" key="1">
    <source>
        <dbReference type="SAM" id="MobiDB-lite"/>
    </source>
</evidence>
<dbReference type="PANTHER" id="PTHR31205:SF77">
    <property type="entry name" value="CROSS-LINKING PROTEIN, PUTATIVE (DUF569)-RELATED"/>
    <property type="match status" value="1"/>
</dbReference>
<dbReference type="FunFam" id="2.80.10.50:FF:000067">
    <property type="entry name" value="BnaC05g19630D protein"/>
    <property type="match status" value="2"/>
</dbReference>
<evidence type="ECO:0000259" key="2">
    <source>
        <dbReference type="Pfam" id="PF04601"/>
    </source>
</evidence>
<proteinExistence type="predicted"/>
<reference evidence="5" key="1">
    <citation type="submission" date="2025-08" db="UniProtKB">
        <authorList>
            <consortium name="RefSeq"/>
        </authorList>
    </citation>
    <scope>IDENTIFICATION</scope>
</reference>
<gene>
    <name evidence="5" type="primary">LOC105113753</name>
</gene>
<dbReference type="Pfam" id="PF22932">
    <property type="entry name" value="Ubiq_DUF_assoc"/>
    <property type="match status" value="1"/>
</dbReference>
<dbReference type="InterPro" id="IPR008999">
    <property type="entry name" value="Actin-crosslinking"/>
</dbReference>
<dbReference type="Pfam" id="PF04601">
    <property type="entry name" value="DUF569"/>
    <property type="match status" value="2"/>
</dbReference>
<feature type="domain" description="DUF569" evidence="2">
    <location>
        <begin position="6"/>
        <end position="148"/>
    </location>
</feature>
<feature type="domain" description="DUF569" evidence="2">
    <location>
        <begin position="195"/>
        <end position="335"/>
    </location>
</feature>
<dbReference type="InterPro" id="IPR007679">
    <property type="entry name" value="DUF569"/>
</dbReference>
<dbReference type="GeneID" id="105113753"/>
<name>A0AAJ6TCS3_POPEU</name>
<dbReference type="SUPFAM" id="SSF50405">
    <property type="entry name" value="Actin-crosslinking proteins"/>
    <property type="match status" value="2"/>
</dbReference>
<evidence type="ECO:0000259" key="3">
    <source>
        <dbReference type="Pfam" id="PF22932"/>
    </source>
</evidence>
<dbReference type="KEGG" id="peu:105113753"/>
<dbReference type="AlphaFoldDB" id="A0AAJ6TCS3"/>
<sequence length="481" mass="54471">MIEYVMEFFNQAKAVRLKSHHDKYLVADEDGETVRQSRDGSSRRARWTVELIQGNNHHIRLKSCRGKYLTASEEPFLLGMAGKKVVQDVPVSVKDTAIDWEPRTEGFLVKLKTSRGKFLLANGRMPPWRNSVTHDTPRRTVTHDWVLWEVDVMDILETRLPASQLSRASPLSDIGSQSVVSFSSSRLSIARESAMDIFEKATSVRLRSHHDKYLTADDDEETVSQERNGTVKNAKWTVEIVGHCNVIRLKSCFGRYLTASNLPFLLGMTGKKVLQTLPERLDSSVEWEPIREGVQVRLRTRYGQYLRANGGVPPWRNHITHDIPHRTSTQDWILWDVDVVQIRVPDPATPPIQQQHRPPPGEQSETAPNSEPSSPTSPRFLCMQSDDSFEGSSVKNEGRAIHYRVAINVDGDVDENEELSFTFKGSMVEELKNKLEEETGLVDIQVCSRNPLNGKIYPLRLHLPPNNTEMHVVVVPSAGRG</sequence>